<protein>
    <submittedName>
        <fullName evidence="1">Uncharacterized protein</fullName>
    </submittedName>
</protein>
<evidence type="ECO:0000313" key="1">
    <source>
        <dbReference type="EMBL" id="OGK37751.1"/>
    </source>
</evidence>
<name>A0A1F7I2Z2_9BACT</name>
<comment type="caution">
    <text evidence="1">The sequence shown here is derived from an EMBL/GenBank/DDBJ whole genome shotgun (WGS) entry which is preliminary data.</text>
</comment>
<evidence type="ECO:0000313" key="2">
    <source>
        <dbReference type="Proteomes" id="UP000178076"/>
    </source>
</evidence>
<accession>A0A1F7I2Z2</accession>
<proteinExistence type="predicted"/>
<sequence>MISELLRTINNFHLTKFRFSDILNIMDNTQGTAIIRDRGQFTIPDRIREALKWALPNSVVSLVTTSKNELLIKPYQASMDIDWEQMWKEIYKARSVKGKRGNLSNFITSDRENH</sequence>
<reference evidence="1 2" key="1">
    <citation type="journal article" date="2016" name="Nat. Commun.">
        <title>Thousands of microbial genomes shed light on interconnected biogeochemical processes in an aquifer system.</title>
        <authorList>
            <person name="Anantharaman K."/>
            <person name="Brown C.T."/>
            <person name="Hug L.A."/>
            <person name="Sharon I."/>
            <person name="Castelle C.J."/>
            <person name="Probst A.J."/>
            <person name="Thomas B.C."/>
            <person name="Singh A."/>
            <person name="Wilkins M.J."/>
            <person name="Karaoz U."/>
            <person name="Brodie E.L."/>
            <person name="Williams K.H."/>
            <person name="Hubbard S.S."/>
            <person name="Banfield J.F."/>
        </authorList>
    </citation>
    <scope>NUCLEOTIDE SEQUENCE [LARGE SCALE GENOMIC DNA]</scope>
</reference>
<organism evidence="1 2">
    <name type="scientific">Candidatus Roizmanbacteria bacterium RIFCSPHIGHO2_12_FULL_42_10</name>
    <dbReference type="NCBI Taxonomy" id="1802053"/>
    <lineage>
        <taxon>Bacteria</taxon>
        <taxon>Candidatus Roizmaniibacteriota</taxon>
    </lineage>
</organism>
<dbReference type="AlphaFoldDB" id="A0A1F7I2Z2"/>
<dbReference type="EMBL" id="MGAD01000039">
    <property type="protein sequence ID" value="OGK37751.1"/>
    <property type="molecule type" value="Genomic_DNA"/>
</dbReference>
<dbReference type="Proteomes" id="UP000178076">
    <property type="component" value="Unassembled WGS sequence"/>
</dbReference>
<gene>
    <name evidence="1" type="ORF">A3F32_00870</name>
</gene>